<feature type="transmembrane region" description="Helical" evidence="1">
    <location>
        <begin position="140"/>
        <end position="164"/>
    </location>
</feature>
<keyword evidence="1" id="KW-1133">Transmembrane helix</keyword>
<keyword evidence="1" id="KW-0472">Membrane</keyword>
<evidence type="ECO:0000313" key="3">
    <source>
        <dbReference type="Proteomes" id="UP000305238"/>
    </source>
</evidence>
<sequence length="336" mass="33831">MNARKPIAVLVAVTLLGMLFAGSFLGALHSPKPHEVPVAVVGPQAVAAKVGTTLDARMDGAFDIEHYADEKAARQALLDREVDGVFVPGQGGARLIVASSAGKIETTLITEVFQQVGTATGQQVQVQDIRALPEGDSNGISAFFLALSAIIPGVILAALMVFVVPQAGAGRRIGLVLTGALLLGGGVAWVGDGLTGALVGSPWALWGLVSFLVFAVATVTGGLLRVVGPPAAGLAVLLFIPVGAPASGGPLGAEFVPAWYAAVGEWLPLGAGAEAVRNTVYFDGNAIGRPLLVLTLWAVAGIALVLSPKVLQHRGHAAAEAAGGRAGTEAAHPAGA</sequence>
<comment type="caution">
    <text evidence="2">The sequence shown here is derived from an EMBL/GenBank/DDBJ whole genome shotgun (WGS) entry which is preliminary data.</text>
</comment>
<keyword evidence="3" id="KW-1185">Reference proteome</keyword>
<feature type="transmembrane region" description="Helical" evidence="1">
    <location>
        <begin position="231"/>
        <end position="251"/>
    </location>
</feature>
<organism evidence="2 3">
    <name type="scientific">Actinomadura geliboluensis</name>
    <dbReference type="NCBI Taxonomy" id="882440"/>
    <lineage>
        <taxon>Bacteria</taxon>
        <taxon>Bacillati</taxon>
        <taxon>Actinomycetota</taxon>
        <taxon>Actinomycetes</taxon>
        <taxon>Streptosporangiales</taxon>
        <taxon>Thermomonosporaceae</taxon>
        <taxon>Actinomadura</taxon>
    </lineage>
</organism>
<evidence type="ECO:0000256" key="1">
    <source>
        <dbReference type="SAM" id="Phobius"/>
    </source>
</evidence>
<name>A0A5S4GCW9_9ACTN</name>
<dbReference type="EMBL" id="VCKZ01000330">
    <property type="protein sequence ID" value="TMR30709.1"/>
    <property type="molecule type" value="Genomic_DNA"/>
</dbReference>
<dbReference type="AlphaFoldDB" id="A0A5S4GCW9"/>
<feature type="transmembrane region" description="Helical" evidence="1">
    <location>
        <begin position="7"/>
        <end position="28"/>
    </location>
</feature>
<reference evidence="2 3" key="1">
    <citation type="submission" date="2019-05" db="EMBL/GenBank/DDBJ databases">
        <title>Draft genome sequence of Actinomadura geliboluensis A8036.</title>
        <authorList>
            <person name="Saricaoglu S."/>
            <person name="Isik K."/>
        </authorList>
    </citation>
    <scope>NUCLEOTIDE SEQUENCE [LARGE SCALE GENOMIC DNA]</scope>
    <source>
        <strain evidence="2 3">A8036</strain>
    </source>
</reference>
<proteinExistence type="predicted"/>
<protein>
    <submittedName>
        <fullName evidence="2">ABC transporter permease</fullName>
    </submittedName>
</protein>
<dbReference type="RefSeq" id="WP_138640430.1">
    <property type="nucleotide sequence ID" value="NZ_VCKZ01000330.1"/>
</dbReference>
<dbReference type="OrthoDB" id="3217869at2"/>
<accession>A0A5S4GCW9</accession>
<feature type="transmembrane region" description="Helical" evidence="1">
    <location>
        <begin position="173"/>
        <end position="191"/>
    </location>
</feature>
<feature type="transmembrane region" description="Helical" evidence="1">
    <location>
        <begin position="203"/>
        <end position="224"/>
    </location>
</feature>
<keyword evidence="1" id="KW-0812">Transmembrane</keyword>
<gene>
    <name evidence="2" type="ORF">ETD96_33145</name>
</gene>
<evidence type="ECO:0000313" key="2">
    <source>
        <dbReference type="EMBL" id="TMR30709.1"/>
    </source>
</evidence>
<feature type="transmembrane region" description="Helical" evidence="1">
    <location>
        <begin position="287"/>
        <end position="306"/>
    </location>
</feature>
<dbReference type="Proteomes" id="UP000305238">
    <property type="component" value="Unassembled WGS sequence"/>
</dbReference>